<sequence length="294" mass="33489">MKTDLDVVILVLTLLIFGCPVPAIVMAFKIDERTVADWIDKAGEHAQRVQEHQVCQGQLDLGQVQADEIWCRSQRGVLWLATAMSVASRLLIWGKVASGRTDEMIAEVVQHVHRAARLQSPILWATDGFATWKGQILRFFRAAVHTGRRGRPRLVEWAELHIVQVVKRTYGERIERRLAFGDLFEALHLIEVTQGKRGTVNTAFVERLNATLRTWLPALTRRSRHAGSLEQRLERHFFLTVAAYNFIRPHRSLRVQVDGRWVERTPGMAAGLTDHPWTVEELLGFRVPPPHNAA</sequence>
<evidence type="ECO:0000313" key="1">
    <source>
        <dbReference type="EMBL" id="GAA5512483.1"/>
    </source>
</evidence>
<name>A0ABP9W8Z3_9DEIO</name>
<dbReference type="Proteomes" id="UP001401887">
    <property type="component" value="Unassembled WGS sequence"/>
</dbReference>
<evidence type="ECO:0000313" key="2">
    <source>
        <dbReference type="Proteomes" id="UP001401887"/>
    </source>
</evidence>
<protein>
    <recommendedName>
        <fullName evidence="3">Transposase</fullName>
    </recommendedName>
</protein>
<dbReference type="EMBL" id="BAABRP010000002">
    <property type="protein sequence ID" value="GAA5512483.1"/>
    <property type="molecule type" value="Genomic_DNA"/>
</dbReference>
<dbReference type="PROSITE" id="PS51257">
    <property type="entry name" value="PROKAR_LIPOPROTEIN"/>
    <property type="match status" value="1"/>
</dbReference>
<evidence type="ECO:0008006" key="3">
    <source>
        <dbReference type="Google" id="ProtNLM"/>
    </source>
</evidence>
<gene>
    <name evidence="1" type="ORF">Dcar01_01197</name>
</gene>
<reference evidence="1 2" key="1">
    <citation type="submission" date="2024-02" db="EMBL/GenBank/DDBJ databases">
        <title>Deinococcus carri NBRC 110142.</title>
        <authorList>
            <person name="Ichikawa N."/>
            <person name="Katano-Makiyama Y."/>
            <person name="Hidaka K."/>
        </authorList>
    </citation>
    <scope>NUCLEOTIDE SEQUENCE [LARGE SCALE GENOMIC DNA]</scope>
    <source>
        <strain evidence="1 2">NBRC 110142</strain>
    </source>
</reference>
<accession>A0ABP9W8Z3</accession>
<keyword evidence="2" id="KW-1185">Reference proteome</keyword>
<proteinExistence type="predicted"/>
<dbReference type="RefSeq" id="WP_345462412.1">
    <property type="nucleotide sequence ID" value="NZ_BAABRP010000002.1"/>
</dbReference>
<organism evidence="1 2">
    <name type="scientific">Deinococcus carri</name>
    <dbReference type="NCBI Taxonomy" id="1211323"/>
    <lineage>
        <taxon>Bacteria</taxon>
        <taxon>Thermotogati</taxon>
        <taxon>Deinococcota</taxon>
        <taxon>Deinococci</taxon>
        <taxon>Deinococcales</taxon>
        <taxon>Deinococcaceae</taxon>
        <taxon>Deinococcus</taxon>
    </lineage>
</organism>
<comment type="caution">
    <text evidence="1">The sequence shown here is derived from an EMBL/GenBank/DDBJ whole genome shotgun (WGS) entry which is preliminary data.</text>
</comment>